<keyword evidence="1" id="KW-0479">Metal-binding</keyword>
<dbReference type="Pfam" id="PF13167">
    <property type="entry name" value="GTP-bdg_N"/>
    <property type="match status" value="1"/>
</dbReference>
<dbReference type="PANTHER" id="PTHR10229:SF0">
    <property type="entry name" value="GTP-BINDING PROTEIN 6-RELATED"/>
    <property type="match status" value="1"/>
</dbReference>
<dbReference type="InterPro" id="IPR025121">
    <property type="entry name" value="GTPase_HflX_N"/>
</dbReference>
<dbReference type="GO" id="GO:0043022">
    <property type="term" value="F:ribosome binding"/>
    <property type="evidence" value="ECO:0007669"/>
    <property type="project" value="TreeGrafter"/>
</dbReference>
<dbReference type="InterPro" id="IPR042108">
    <property type="entry name" value="GTPase_HflX_N_sf"/>
</dbReference>
<dbReference type="GO" id="GO:0046872">
    <property type="term" value="F:metal ion binding"/>
    <property type="evidence" value="ECO:0007669"/>
    <property type="project" value="UniProtKB-KW"/>
</dbReference>
<evidence type="ECO:0000256" key="5">
    <source>
        <dbReference type="SAM" id="Coils"/>
    </source>
</evidence>
<dbReference type="Gene3D" id="3.40.50.300">
    <property type="entry name" value="P-loop containing nucleotide triphosphate hydrolases"/>
    <property type="match status" value="1"/>
</dbReference>
<dbReference type="Pfam" id="PF16360">
    <property type="entry name" value="GTP-bdg_M"/>
    <property type="match status" value="1"/>
</dbReference>
<keyword evidence="5" id="KW-0175">Coiled coil</keyword>
<keyword evidence="2" id="KW-0547">Nucleotide-binding</keyword>
<evidence type="ECO:0000256" key="4">
    <source>
        <dbReference type="ARBA" id="ARBA00023134"/>
    </source>
</evidence>
<feature type="domain" description="Hflx-type G" evidence="6">
    <location>
        <begin position="318"/>
        <end position="482"/>
    </location>
</feature>
<accession>A0A1B6KK63</accession>
<dbReference type="PANTHER" id="PTHR10229">
    <property type="entry name" value="GTP-BINDING PROTEIN HFLX"/>
    <property type="match status" value="1"/>
</dbReference>
<dbReference type="Pfam" id="PF01926">
    <property type="entry name" value="MMR_HSR1"/>
    <property type="match status" value="1"/>
</dbReference>
<evidence type="ECO:0000313" key="7">
    <source>
        <dbReference type="EMBL" id="JAT11839.1"/>
    </source>
</evidence>
<name>A0A1B6KK63_9HEMI</name>
<dbReference type="InterPro" id="IPR006073">
    <property type="entry name" value="GTP-bd"/>
</dbReference>
<dbReference type="GO" id="GO:0005525">
    <property type="term" value="F:GTP binding"/>
    <property type="evidence" value="ECO:0007669"/>
    <property type="project" value="UniProtKB-KW"/>
</dbReference>
<protein>
    <recommendedName>
        <fullName evidence="6">Hflx-type G domain-containing protein</fullName>
    </recommendedName>
</protein>
<dbReference type="GO" id="GO:0005737">
    <property type="term" value="C:cytoplasm"/>
    <property type="evidence" value="ECO:0007669"/>
    <property type="project" value="TreeGrafter"/>
</dbReference>
<dbReference type="InterPro" id="IPR030394">
    <property type="entry name" value="G_HFLX_dom"/>
</dbReference>
<keyword evidence="4" id="KW-0342">GTP-binding</keyword>
<dbReference type="CDD" id="cd01878">
    <property type="entry name" value="HflX"/>
    <property type="match status" value="1"/>
</dbReference>
<sequence length="548" mass="61551">MYRFLASNTIKHGLVYPVSCCKQSNVVVFVKKSICFRLSTNIVLRHHYSDYLCGTNVLVRNAKLNIGFKILRNFSISQVCCKGNKESVNSDDDFVEELEDPKYEELVKRTFKLSDTGHQVMVIQPYIKWGPSKKTNTTPELQLDEAVALIKTLPQWNVVSTRIISMMSFNKPKIFGTGNLEALTELITKNKNITAVFISLNMLTPQQHRALEETFKVPVFDRYTIVVQIFKLHAVTKAAKIQVAIGEIPYLWSRLKHDHEGMSDKMGGGATIGGPGETYIEIKKRMLQDKERKLKNELKRLKTQRELLRSKRKKMNIPTVAVVGYTNAGKTSLIKALTHEETLEPKDVLFATLDVTVHSGTLASGLKVLFVDTVGFLSDIPTNLIQSFIATLEDAVQADILIHVQDVSHPDLRAQNDHVMETLKSINLPENLLEDMITVGNKIDLISGPLPDLGTCLPVSATTGVGIEELKRKVEQTIIKATGQILIKIRVPNGGPEYSWLHKEATVITVTADEKDNQFAFVDTLINEVSLNKFKHIFISSKIRRSKE</sequence>
<dbReference type="AlphaFoldDB" id="A0A1B6KK63"/>
<dbReference type="PROSITE" id="PS51705">
    <property type="entry name" value="G_HFLX"/>
    <property type="match status" value="1"/>
</dbReference>
<organism evidence="7">
    <name type="scientific">Graphocephala atropunctata</name>
    <dbReference type="NCBI Taxonomy" id="36148"/>
    <lineage>
        <taxon>Eukaryota</taxon>
        <taxon>Metazoa</taxon>
        <taxon>Ecdysozoa</taxon>
        <taxon>Arthropoda</taxon>
        <taxon>Hexapoda</taxon>
        <taxon>Insecta</taxon>
        <taxon>Pterygota</taxon>
        <taxon>Neoptera</taxon>
        <taxon>Paraneoptera</taxon>
        <taxon>Hemiptera</taxon>
        <taxon>Auchenorrhyncha</taxon>
        <taxon>Membracoidea</taxon>
        <taxon>Cicadellidae</taxon>
        <taxon>Cicadellinae</taxon>
        <taxon>Cicadellini</taxon>
        <taxon>Graphocephala</taxon>
    </lineage>
</organism>
<dbReference type="SUPFAM" id="SSF52540">
    <property type="entry name" value="P-loop containing nucleoside triphosphate hydrolases"/>
    <property type="match status" value="1"/>
</dbReference>
<evidence type="ECO:0000256" key="3">
    <source>
        <dbReference type="ARBA" id="ARBA00022842"/>
    </source>
</evidence>
<dbReference type="InterPro" id="IPR027417">
    <property type="entry name" value="P-loop_NTPase"/>
</dbReference>
<keyword evidence="3" id="KW-0460">Magnesium</keyword>
<proteinExistence type="predicted"/>
<dbReference type="InterPro" id="IPR016496">
    <property type="entry name" value="GTPase_HflX"/>
</dbReference>
<evidence type="ECO:0000256" key="2">
    <source>
        <dbReference type="ARBA" id="ARBA00022741"/>
    </source>
</evidence>
<evidence type="ECO:0000256" key="1">
    <source>
        <dbReference type="ARBA" id="ARBA00022723"/>
    </source>
</evidence>
<dbReference type="EMBL" id="GEBQ01028138">
    <property type="protein sequence ID" value="JAT11839.1"/>
    <property type="molecule type" value="Transcribed_RNA"/>
</dbReference>
<gene>
    <name evidence="7" type="ORF">g.22283</name>
</gene>
<reference evidence="7" key="1">
    <citation type="submission" date="2015-11" db="EMBL/GenBank/DDBJ databases">
        <title>De novo transcriptome assembly of four potential Pierce s Disease insect vectors from Arizona vineyards.</title>
        <authorList>
            <person name="Tassone E.E."/>
        </authorList>
    </citation>
    <scope>NUCLEOTIDE SEQUENCE</scope>
</reference>
<dbReference type="InterPro" id="IPR032305">
    <property type="entry name" value="GTP-bd_M"/>
</dbReference>
<dbReference type="Gene3D" id="3.40.50.11060">
    <property type="entry name" value="GTPase HflX, N-terminal domain"/>
    <property type="match status" value="1"/>
</dbReference>
<feature type="coiled-coil region" evidence="5">
    <location>
        <begin position="280"/>
        <end position="311"/>
    </location>
</feature>
<dbReference type="NCBIfam" id="TIGR03156">
    <property type="entry name" value="GTP_HflX"/>
    <property type="match status" value="1"/>
</dbReference>
<evidence type="ECO:0000259" key="6">
    <source>
        <dbReference type="PROSITE" id="PS51705"/>
    </source>
</evidence>
<dbReference type="FunFam" id="3.40.50.300:FF:000886">
    <property type="entry name" value="Putative GTP-binding protein 6"/>
    <property type="match status" value="1"/>
</dbReference>